<dbReference type="InterPro" id="IPR050090">
    <property type="entry name" value="Tyrosine_recombinase_XerCD"/>
</dbReference>
<dbReference type="InterPro" id="IPR011010">
    <property type="entry name" value="DNA_brk_join_enz"/>
</dbReference>
<dbReference type="EMBL" id="OP031061">
    <property type="protein sequence ID" value="UVN06006.1"/>
    <property type="molecule type" value="Genomic_DNA"/>
</dbReference>
<comment type="similarity">
    <text evidence="1">Belongs to the 'phage' integrase family.</text>
</comment>
<dbReference type="InterPro" id="IPR013762">
    <property type="entry name" value="Integrase-like_cat_sf"/>
</dbReference>
<dbReference type="InterPro" id="IPR010998">
    <property type="entry name" value="Integrase_recombinase_N"/>
</dbReference>
<protein>
    <submittedName>
        <fullName evidence="5">Telomere resolvase</fullName>
    </submittedName>
</protein>
<dbReference type="PANTHER" id="PTHR30349:SF64">
    <property type="entry name" value="PROPHAGE INTEGRASE INTD-RELATED"/>
    <property type="match status" value="1"/>
</dbReference>
<name>A0ABY5T7N9_9VIRU</name>
<sequence length="424" mass="48854">MATFKAEVYAHQKKEDGTYNIKIRVTHNKKKKYLATVWYVTQKDLTRSLKIKNQTYIDLTDGLIRKYRSACDRVGERLKDMTIEQVVDLITNDTPGKFELDFVAYTWKEIERMRSTGHTGNANSYVCAINSLVKFVGRDKVMISEITAKFLQDWASWIASQPNVTRGYSTHNYLNRMRAIHNRAKKEFNDEDAGIIRIPNSPFNHIDFPKLPATRKRALTVDQIKAIAELDYTTILQSGTNRFNFARDIFLISFCLVGMNGVDLFNCTDYKNGRITYQRTKTKERRIDNAEISIKVEPEIQPLIEKYRDPSGERVFRFYKMYSNMDTLSAAINKGLKKIGALIGVDDLEFYAARHSWATIAANDAGVDKYTVHTALNHVDDSMRVTDIYIKKSWDPIDQANRKVLDLLSLDLSKVDEPVLLKQK</sequence>
<dbReference type="Proteomes" id="UP001160508">
    <property type="component" value="Segment"/>
</dbReference>
<evidence type="ECO:0000256" key="2">
    <source>
        <dbReference type="ARBA" id="ARBA00023125"/>
    </source>
</evidence>
<evidence type="ECO:0000313" key="6">
    <source>
        <dbReference type="Proteomes" id="UP001160508"/>
    </source>
</evidence>
<dbReference type="InterPro" id="IPR025269">
    <property type="entry name" value="SAM-like_dom"/>
</dbReference>
<keyword evidence="6" id="KW-1185">Reference proteome</keyword>
<reference evidence="5" key="1">
    <citation type="submission" date="2022-07" db="EMBL/GenBank/DDBJ databases">
        <authorList>
            <person name="Nishijima S."/>
        </authorList>
    </citation>
    <scope>NUCLEOTIDE SEQUENCE</scope>
    <source>
        <strain evidence="5">1827_77749</strain>
    </source>
</reference>
<dbReference type="SUPFAM" id="SSF56349">
    <property type="entry name" value="DNA breaking-rejoining enzymes"/>
    <property type="match status" value="1"/>
</dbReference>
<dbReference type="Gene3D" id="1.10.443.10">
    <property type="entry name" value="Intergrase catalytic core"/>
    <property type="match status" value="1"/>
</dbReference>
<dbReference type="PANTHER" id="PTHR30349">
    <property type="entry name" value="PHAGE INTEGRASE-RELATED"/>
    <property type="match status" value="1"/>
</dbReference>
<evidence type="ECO:0000256" key="1">
    <source>
        <dbReference type="ARBA" id="ARBA00008857"/>
    </source>
</evidence>
<evidence type="ECO:0000313" key="5">
    <source>
        <dbReference type="EMBL" id="UVN06006.1"/>
    </source>
</evidence>
<keyword evidence="2" id="KW-0238">DNA-binding</keyword>
<dbReference type="Pfam" id="PF13102">
    <property type="entry name" value="Phage_int_SAM_5"/>
    <property type="match status" value="1"/>
</dbReference>
<dbReference type="Gene3D" id="1.10.150.130">
    <property type="match status" value="1"/>
</dbReference>
<accession>A0ABY5T7N9</accession>
<keyword evidence="3" id="KW-0233">DNA recombination</keyword>
<evidence type="ECO:0000259" key="4">
    <source>
        <dbReference type="Pfam" id="PF13102"/>
    </source>
</evidence>
<proteinExistence type="inferred from homology"/>
<evidence type="ECO:0000256" key="3">
    <source>
        <dbReference type="ARBA" id="ARBA00023172"/>
    </source>
</evidence>
<organism evidence="5 6">
    <name type="scientific">Bacteriophage sp</name>
    <dbReference type="NCBI Taxonomy" id="38018"/>
    <lineage>
        <taxon>Viruses</taxon>
    </lineage>
</organism>
<feature type="domain" description="Phage integrase SAM-like" evidence="4">
    <location>
        <begin position="102"/>
        <end position="187"/>
    </location>
</feature>